<dbReference type="Proteomes" id="UP000228496">
    <property type="component" value="Unassembled WGS sequence"/>
</dbReference>
<dbReference type="EMBL" id="PCXQ01000001">
    <property type="protein sequence ID" value="PJE51542.1"/>
    <property type="molecule type" value="Genomic_DNA"/>
</dbReference>
<reference evidence="2 3" key="1">
    <citation type="submission" date="2017-09" db="EMBL/GenBank/DDBJ databases">
        <title>Depth-based differentiation of microbial function through sediment-hosted aquifers and enrichment of novel symbionts in the deep terrestrial subsurface.</title>
        <authorList>
            <person name="Probst A.J."/>
            <person name="Ladd B."/>
            <person name="Jarett J.K."/>
            <person name="Geller-Mcgrath D.E."/>
            <person name="Sieber C.M."/>
            <person name="Emerson J.B."/>
            <person name="Anantharaman K."/>
            <person name="Thomas B.C."/>
            <person name="Malmstrom R."/>
            <person name="Stieglmeier M."/>
            <person name="Klingl A."/>
            <person name="Woyke T."/>
            <person name="Ryan C.M."/>
            <person name="Banfield J.F."/>
        </authorList>
    </citation>
    <scope>NUCLEOTIDE SEQUENCE [LARGE SCALE GENOMIC DNA]</scope>
    <source>
        <strain evidence="2">CG10_big_fil_rev_8_21_14_0_10_36_16</strain>
    </source>
</reference>
<dbReference type="AlphaFoldDB" id="A0A2J0QBA1"/>
<keyword evidence="1" id="KW-1133">Transmembrane helix</keyword>
<feature type="transmembrane region" description="Helical" evidence="1">
    <location>
        <begin position="38"/>
        <end position="58"/>
    </location>
</feature>
<feature type="transmembrane region" description="Helical" evidence="1">
    <location>
        <begin position="70"/>
        <end position="99"/>
    </location>
</feature>
<keyword evidence="1" id="KW-0472">Membrane</keyword>
<evidence type="ECO:0000256" key="1">
    <source>
        <dbReference type="SAM" id="Phobius"/>
    </source>
</evidence>
<feature type="transmembrane region" description="Helical" evidence="1">
    <location>
        <begin position="223"/>
        <end position="241"/>
    </location>
</feature>
<name>A0A2J0QBA1_9BACT</name>
<evidence type="ECO:0000313" key="2">
    <source>
        <dbReference type="EMBL" id="PJE51542.1"/>
    </source>
</evidence>
<keyword evidence="1" id="KW-0812">Transmembrane</keyword>
<sequence length="262" mass="30084">MYKKPITLIIILALSTWFWAVTKPWLYGSSLFAVAEAWIQPLVGLLVLSSLVAMSFLLMRKSLERLGISLAVVLPFFLVFGFNYFFFIGVGLSLLVHLYAGKIIKDEEEQRNVVNTHLIMRRGLPIVMMPLFIMISFGYYFSPKIQSQAANKELPPTVNEVIERTVSTFLGDEIRELPEEERESALNQLITQVTNQFIEFVGPYFQFMPPILAFGLFLVLEGLSFIFVWLTIPITMFWVWLAKRTGLAKIKIVQIEAEQLEF</sequence>
<organism evidence="2 3">
    <name type="scientific">Candidatus Yanofskybacteria bacterium CG10_big_fil_rev_8_21_14_0_10_36_16</name>
    <dbReference type="NCBI Taxonomy" id="1975096"/>
    <lineage>
        <taxon>Bacteria</taxon>
        <taxon>Candidatus Yanofskyibacteriota</taxon>
    </lineage>
</organism>
<gene>
    <name evidence="2" type="ORF">COV29_00070</name>
</gene>
<comment type="caution">
    <text evidence="2">The sequence shown here is derived from an EMBL/GenBank/DDBJ whole genome shotgun (WGS) entry which is preliminary data.</text>
</comment>
<feature type="transmembrane region" description="Helical" evidence="1">
    <location>
        <begin position="197"/>
        <end position="217"/>
    </location>
</feature>
<proteinExistence type="predicted"/>
<accession>A0A2J0QBA1</accession>
<protein>
    <submittedName>
        <fullName evidence="2">Uncharacterized protein</fullName>
    </submittedName>
</protein>
<evidence type="ECO:0000313" key="3">
    <source>
        <dbReference type="Proteomes" id="UP000228496"/>
    </source>
</evidence>
<feature type="transmembrane region" description="Helical" evidence="1">
    <location>
        <begin position="119"/>
        <end position="142"/>
    </location>
</feature>